<proteinExistence type="predicted"/>
<name>A0A7R9JXK7_TIMGE</name>
<reference evidence="2" key="1">
    <citation type="submission" date="2020-11" db="EMBL/GenBank/DDBJ databases">
        <authorList>
            <person name="Tran Van P."/>
        </authorList>
    </citation>
    <scope>NUCLEOTIDE SEQUENCE</scope>
</reference>
<dbReference type="Pfam" id="PF01683">
    <property type="entry name" value="EB"/>
    <property type="match status" value="1"/>
</dbReference>
<dbReference type="InterPro" id="IPR006149">
    <property type="entry name" value="EB_dom"/>
</dbReference>
<dbReference type="EMBL" id="OE840922">
    <property type="protein sequence ID" value="CAD7593251.1"/>
    <property type="molecule type" value="Genomic_DNA"/>
</dbReference>
<sequence>MSLQRWVKAVRYTQIAWVNNSCDYDEDCIDNAFCLKQSHCECMDGRRPTKDRVTCVYTDKSATTLYSFNSNSAITQSDFLVALELDVHCFSYTLQLSKYLQSPNWDLSFALYQEYAVDK</sequence>
<organism evidence="2">
    <name type="scientific">Timema genevievae</name>
    <name type="common">Walking stick</name>
    <dbReference type="NCBI Taxonomy" id="629358"/>
    <lineage>
        <taxon>Eukaryota</taxon>
        <taxon>Metazoa</taxon>
        <taxon>Ecdysozoa</taxon>
        <taxon>Arthropoda</taxon>
        <taxon>Hexapoda</taxon>
        <taxon>Insecta</taxon>
        <taxon>Pterygota</taxon>
        <taxon>Neoptera</taxon>
        <taxon>Polyneoptera</taxon>
        <taxon>Phasmatodea</taxon>
        <taxon>Timematodea</taxon>
        <taxon>Timematoidea</taxon>
        <taxon>Timematidae</taxon>
        <taxon>Timema</taxon>
    </lineage>
</organism>
<feature type="domain" description="EB" evidence="1">
    <location>
        <begin position="16"/>
        <end position="51"/>
    </location>
</feature>
<gene>
    <name evidence="2" type="ORF">TGEB3V08_LOCUS5252</name>
</gene>
<evidence type="ECO:0000259" key="1">
    <source>
        <dbReference type="Pfam" id="PF01683"/>
    </source>
</evidence>
<protein>
    <recommendedName>
        <fullName evidence="1">EB domain-containing protein</fullName>
    </recommendedName>
</protein>
<accession>A0A7R9JXK7</accession>
<evidence type="ECO:0000313" key="2">
    <source>
        <dbReference type="EMBL" id="CAD7593251.1"/>
    </source>
</evidence>
<dbReference type="AlphaFoldDB" id="A0A7R9JXK7"/>